<dbReference type="AlphaFoldDB" id="A0A2I0LIQ0"/>
<dbReference type="PANTHER" id="PTHR23232:SF163">
    <property type="entry name" value="ZINC FINGER PROTEIN 589"/>
    <property type="match status" value="1"/>
</dbReference>
<sequence length="580" mass="63033">MAMSPWQVPGSHRVKGAGGQAGQGPTSDTTAVWQEPVTFEDVAVYLSHAEWDAMAPEQRELYCSVMLDNYQLLASLGYPGPKPDIVYRLERGEEPWGCAPQSPLSWDGPRSPSPAIPAWGSSTGTGKQNPPVAPRLQLRRAGDMSWLEEPRSGWWPGAGGRRVLEKRARSPSPGRCTQWRLRSRRLLRKFTCLNGKSESPSEATGSGMAPEGHGDQARTGCPGKEGGAEDEREVTANVAPCGGFPLDPVLEQQKNKTDPPECLRADPGETLQGGAHRTQQSSAEVTLPQEGQEVSVGDQRDTIWKDHGYCGVGEMRPLPCTLNPCPLREHDYCWNREAGALALADHGYCRATKLRYRGRVNNIAHCLGTARATFHRQKSQVGQIIRKAKEFIWLYKPWVRTRVEVPPGSSGAVSGPQVPPAPAANALSMGTSGEFCAPEQEIVSHWPCSEGTSQERTSEVICTSVESSEPVAAPPTSSAAMEEPREAPPPEACEHPEVPGMQPIHSPDAAQNVEGHKPVHPDYMSLSDTYKITVQTVNHAQGSARQNRERGGHPWRKGFHSVVVQTVETFFTTAKPAGAV</sequence>
<dbReference type="EMBL" id="AKCR02000354">
    <property type="protein sequence ID" value="PKK17310.1"/>
    <property type="molecule type" value="Genomic_DNA"/>
</dbReference>
<dbReference type="PROSITE" id="PS50805">
    <property type="entry name" value="KRAB"/>
    <property type="match status" value="1"/>
</dbReference>
<feature type="region of interest" description="Disordered" evidence="1">
    <location>
        <begin position="192"/>
        <end position="297"/>
    </location>
</feature>
<feature type="compositionally biased region" description="Polar residues" evidence="1">
    <location>
        <begin position="194"/>
        <end position="204"/>
    </location>
</feature>
<dbReference type="Proteomes" id="UP000053872">
    <property type="component" value="Unassembled WGS sequence"/>
</dbReference>
<evidence type="ECO:0000259" key="2">
    <source>
        <dbReference type="PROSITE" id="PS50805"/>
    </source>
</evidence>
<feature type="region of interest" description="Disordered" evidence="1">
    <location>
        <begin position="465"/>
        <end position="524"/>
    </location>
</feature>
<dbReference type="GO" id="GO:0006355">
    <property type="term" value="P:regulation of DNA-templated transcription"/>
    <property type="evidence" value="ECO:0007669"/>
    <property type="project" value="InterPro"/>
</dbReference>
<dbReference type="SUPFAM" id="SSF109640">
    <property type="entry name" value="KRAB domain (Kruppel-associated box)"/>
    <property type="match status" value="1"/>
</dbReference>
<dbReference type="Pfam" id="PF01352">
    <property type="entry name" value="KRAB"/>
    <property type="match status" value="1"/>
</dbReference>
<protein>
    <submittedName>
        <fullName evidence="3">Putative LOC102086003</fullName>
    </submittedName>
</protein>
<organism evidence="3 4">
    <name type="scientific">Columba livia</name>
    <name type="common">Rock dove</name>
    <dbReference type="NCBI Taxonomy" id="8932"/>
    <lineage>
        <taxon>Eukaryota</taxon>
        <taxon>Metazoa</taxon>
        <taxon>Chordata</taxon>
        <taxon>Craniata</taxon>
        <taxon>Vertebrata</taxon>
        <taxon>Euteleostomi</taxon>
        <taxon>Archelosauria</taxon>
        <taxon>Archosauria</taxon>
        <taxon>Dinosauria</taxon>
        <taxon>Saurischia</taxon>
        <taxon>Theropoda</taxon>
        <taxon>Coelurosauria</taxon>
        <taxon>Aves</taxon>
        <taxon>Neognathae</taxon>
        <taxon>Neoaves</taxon>
        <taxon>Columbimorphae</taxon>
        <taxon>Columbiformes</taxon>
        <taxon>Columbidae</taxon>
        <taxon>Columba</taxon>
    </lineage>
</organism>
<evidence type="ECO:0000313" key="3">
    <source>
        <dbReference type="EMBL" id="PKK17310.1"/>
    </source>
</evidence>
<proteinExistence type="predicted"/>
<dbReference type="CDD" id="cd07765">
    <property type="entry name" value="KRAB_A-box"/>
    <property type="match status" value="1"/>
</dbReference>
<name>A0A2I0LIQ0_COLLI</name>
<feature type="region of interest" description="Disordered" evidence="1">
    <location>
        <begin position="1"/>
        <end position="32"/>
    </location>
</feature>
<feature type="compositionally biased region" description="Polar residues" evidence="1">
    <location>
        <begin position="23"/>
        <end position="32"/>
    </location>
</feature>
<dbReference type="PANTHER" id="PTHR23232">
    <property type="entry name" value="KRAB DOMAIN C2H2 ZINC FINGER"/>
    <property type="match status" value="1"/>
</dbReference>
<gene>
    <name evidence="3" type="ORF">A306_00014721</name>
</gene>
<feature type="region of interest" description="Disordered" evidence="1">
    <location>
        <begin position="99"/>
        <end position="133"/>
    </location>
</feature>
<dbReference type="Gene3D" id="6.10.140.140">
    <property type="match status" value="1"/>
</dbReference>
<evidence type="ECO:0000313" key="4">
    <source>
        <dbReference type="Proteomes" id="UP000053872"/>
    </source>
</evidence>
<dbReference type="SMART" id="SM00349">
    <property type="entry name" value="KRAB"/>
    <property type="match status" value="1"/>
</dbReference>
<keyword evidence="4" id="KW-1185">Reference proteome</keyword>
<feature type="compositionally biased region" description="Basic and acidic residues" evidence="1">
    <location>
        <begin position="253"/>
        <end position="267"/>
    </location>
</feature>
<dbReference type="STRING" id="8932.A0A2I0LIQ0"/>
<feature type="compositionally biased region" description="Basic and acidic residues" evidence="1">
    <location>
        <begin position="482"/>
        <end position="497"/>
    </location>
</feature>
<dbReference type="InterPro" id="IPR036051">
    <property type="entry name" value="KRAB_dom_sf"/>
</dbReference>
<dbReference type="InterPro" id="IPR050169">
    <property type="entry name" value="Krueppel_C2H2_ZnF"/>
</dbReference>
<evidence type="ECO:0000256" key="1">
    <source>
        <dbReference type="SAM" id="MobiDB-lite"/>
    </source>
</evidence>
<accession>A0A2I0LIQ0</accession>
<comment type="caution">
    <text evidence="3">The sequence shown here is derived from an EMBL/GenBank/DDBJ whole genome shotgun (WGS) entry which is preliminary data.</text>
</comment>
<reference evidence="3 4" key="1">
    <citation type="journal article" date="2013" name="Science">
        <title>Genomic diversity and evolution of the head crest in the rock pigeon.</title>
        <authorList>
            <person name="Shapiro M.D."/>
            <person name="Kronenberg Z."/>
            <person name="Li C."/>
            <person name="Domyan E.T."/>
            <person name="Pan H."/>
            <person name="Campbell M."/>
            <person name="Tan H."/>
            <person name="Huff C.D."/>
            <person name="Hu H."/>
            <person name="Vickrey A.I."/>
            <person name="Nielsen S.C."/>
            <person name="Stringham S.A."/>
            <person name="Hu H."/>
            <person name="Willerslev E."/>
            <person name="Gilbert M.T."/>
            <person name="Yandell M."/>
            <person name="Zhang G."/>
            <person name="Wang J."/>
        </authorList>
    </citation>
    <scope>NUCLEOTIDE SEQUENCE [LARGE SCALE GENOMIC DNA]</scope>
    <source>
        <tissue evidence="3">Blood</tissue>
    </source>
</reference>
<feature type="domain" description="KRAB" evidence="2">
    <location>
        <begin position="37"/>
        <end position="108"/>
    </location>
</feature>
<dbReference type="InterPro" id="IPR001909">
    <property type="entry name" value="KRAB"/>
</dbReference>
<dbReference type="InParanoid" id="A0A2I0LIQ0"/>